<dbReference type="Proteomes" id="UP000268014">
    <property type="component" value="Unassembled WGS sequence"/>
</dbReference>
<evidence type="ECO:0000313" key="2">
    <source>
        <dbReference type="EMBL" id="VDO88650.1"/>
    </source>
</evidence>
<dbReference type="AlphaFoldDB" id="A0A0N4XA49"/>
<sequence>MQRQGFLVTYCAATSAFTLASNRALLIMSSILSVIMKRNFQKDGCMNDKKGRQICCCSRDLCNSSYSNLPVLLLTIIPVLVSKVFVA</sequence>
<keyword evidence="3" id="KW-1185">Reference proteome</keyword>
<feature type="transmembrane region" description="Helical" evidence="1">
    <location>
        <begin position="7"/>
        <end position="32"/>
    </location>
</feature>
<keyword evidence="1" id="KW-1133">Transmembrane helix</keyword>
<dbReference type="EMBL" id="UZAF01023142">
    <property type="protein sequence ID" value="VDO88650.1"/>
    <property type="molecule type" value="Genomic_DNA"/>
</dbReference>
<name>A0A0N4XA49_HAEPC</name>
<feature type="transmembrane region" description="Helical" evidence="1">
    <location>
        <begin position="69"/>
        <end position="86"/>
    </location>
</feature>
<dbReference type="InterPro" id="IPR045860">
    <property type="entry name" value="Snake_toxin-like_sf"/>
</dbReference>
<dbReference type="OrthoDB" id="5858699at2759"/>
<evidence type="ECO:0000256" key="1">
    <source>
        <dbReference type="SAM" id="Phobius"/>
    </source>
</evidence>
<keyword evidence="1" id="KW-0472">Membrane</keyword>
<reference evidence="4" key="1">
    <citation type="submission" date="2017-02" db="UniProtKB">
        <authorList>
            <consortium name="WormBaseParasite"/>
        </authorList>
    </citation>
    <scope>IDENTIFICATION</scope>
</reference>
<organism evidence="4">
    <name type="scientific">Haemonchus placei</name>
    <name type="common">Barber's pole worm</name>
    <dbReference type="NCBI Taxonomy" id="6290"/>
    <lineage>
        <taxon>Eukaryota</taxon>
        <taxon>Metazoa</taxon>
        <taxon>Ecdysozoa</taxon>
        <taxon>Nematoda</taxon>
        <taxon>Chromadorea</taxon>
        <taxon>Rhabditida</taxon>
        <taxon>Rhabditina</taxon>
        <taxon>Rhabditomorpha</taxon>
        <taxon>Strongyloidea</taxon>
        <taxon>Trichostrongylidae</taxon>
        <taxon>Haemonchus</taxon>
    </lineage>
</organism>
<reference evidence="2 3" key="2">
    <citation type="submission" date="2018-11" db="EMBL/GenBank/DDBJ databases">
        <authorList>
            <consortium name="Pathogen Informatics"/>
        </authorList>
    </citation>
    <scope>NUCLEOTIDE SEQUENCE [LARGE SCALE GENOMIC DNA]</scope>
    <source>
        <strain evidence="2 3">MHpl1</strain>
    </source>
</reference>
<keyword evidence="1" id="KW-0812">Transmembrane</keyword>
<evidence type="ECO:0000313" key="4">
    <source>
        <dbReference type="WBParaSite" id="HPLM_0002124401-mRNA-1"/>
    </source>
</evidence>
<dbReference type="SUPFAM" id="SSF57302">
    <property type="entry name" value="Snake toxin-like"/>
    <property type="match status" value="1"/>
</dbReference>
<gene>
    <name evidence="2" type="ORF">HPLM_LOCUS21233</name>
</gene>
<proteinExistence type="predicted"/>
<accession>A0A0N4XA49</accession>
<dbReference type="WBParaSite" id="HPLM_0002124401-mRNA-1">
    <property type="protein sequence ID" value="HPLM_0002124401-mRNA-1"/>
    <property type="gene ID" value="HPLM_0002124401"/>
</dbReference>
<evidence type="ECO:0000313" key="3">
    <source>
        <dbReference type="Proteomes" id="UP000268014"/>
    </source>
</evidence>
<protein>
    <submittedName>
        <fullName evidence="4">Activin_recp domain-containing protein</fullName>
    </submittedName>
</protein>